<sequence length="107" mass="12199">MDRDRFHRAARDGYLDLLREATRKDCNAPDEDGMTPTIWSAYYGHLDALRLLVGRGPPFFFLTDAFNRFSNPARPRGGVDGRGGGNSRRRRRRADETTRISFVLNAP</sequence>
<comment type="caution">
    <text evidence="1">The sequence shown here is derived from an EMBL/GenBank/DDBJ whole genome shotgun (WGS) entry which is preliminary data.</text>
</comment>
<proteinExistence type="predicted"/>
<organism evidence="1 2">
    <name type="scientific">Hyalomma asiaticum</name>
    <name type="common">Tick</name>
    <dbReference type="NCBI Taxonomy" id="266040"/>
    <lineage>
        <taxon>Eukaryota</taxon>
        <taxon>Metazoa</taxon>
        <taxon>Ecdysozoa</taxon>
        <taxon>Arthropoda</taxon>
        <taxon>Chelicerata</taxon>
        <taxon>Arachnida</taxon>
        <taxon>Acari</taxon>
        <taxon>Parasitiformes</taxon>
        <taxon>Ixodida</taxon>
        <taxon>Ixodoidea</taxon>
        <taxon>Ixodidae</taxon>
        <taxon>Hyalomminae</taxon>
        <taxon>Hyalomma</taxon>
    </lineage>
</organism>
<evidence type="ECO:0000313" key="2">
    <source>
        <dbReference type="Proteomes" id="UP000821845"/>
    </source>
</evidence>
<reference evidence="1" key="1">
    <citation type="submission" date="2020-05" db="EMBL/GenBank/DDBJ databases">
        <title>Large-scale comparative analyses of tick genomes elucidate their genetic diversity and vector capacities.</title>
        <authorList>
            <person name="Jia N."/>
            <person name="Wang J."/>
            <person name="Shi W."/>
            <person name="Du L."/>
            <person name="Sun Y."/>
            <person name="Zhan W."/>
            <person name="Jiang J."/>
            <person name="Wang Q."/>
            <person name="Zhang B."/>
            <person name="Ji P."/>
            <person name="Sakyi L.B."/>
            <person name="Cui X."/>
            <person name="Yuan T."/>
            <person name="Jiang B."/>
            <person name="Yang W."/>
            <person name="Lam T.T.-Y."/>
            <person name="Chang Q."/>
            <person name="Ding S."/>
            <person name="Wang X."/>
            <person name="Zhu J."/>
            <person name="Ruan X."/>
            <person name="Zhao L."/>
            <person name="Wei J."/>
            <person name="Que T."/>
            <person name="Du C."/>
            <person name="Cheng J."/>
            <person name="Dai P."/>
            <person name="Han X."/>
            <person name="Huang E."/>
            <person name="Gao Y."/>
            <person name="Liu J."/>
            <person name="Shao H."/>
            <person name="Ye R."/>
            <person name="Li L."/>
            <person name="Wei W."/>
            <person name="Wang X."/>
            <person name="Wang C."/>
            <person name="Yang T."/>
            <person name="Huo Q."/>
            <person name="Li W."/>
            <person name="Guo W."/>
            <person name="Chen H."/>
            <person name="Zhou L."/>
            <person name="Ni X."/>
            <person name="Tian J."/>
            <person name="Zhou Y."/>
            <person name="Sheng Y."/>
            <person name="Liu T."/>
            <person name="Pan Y."/>
            <person name="Xia L."/>
            <person name="Li J."/>
            <person name="Zhao F."/>
            <person name="Cao W."/>
        </authorList>
    </citation>
    <scope>NUCLEOTIDE SEQUENCE</scope>
    <source>
        <strain evidence="1">Hyas-2018</strain>
    </source>
</reference>
<name>A0ACB7TB87_HYAAI</name>
<evidence type="ECO:0000313" key="1">
    <source>
        <dbReference type="EMBL" id="KAH6943424.1"/>
    </source>
</evidence>
<dbReference type="EMBL" id="CM023490">
    <property type="protein sequence ID" value="KAH6943424.1"/>
    <property type="molecule type" value="Genomic_DNA"/>
</dbReference>
<accession>A0ACB7TB87</accession>
<dbReference type="Proteomes" id="UP000821845">
    <property type="component" value="Chromosome 10"/>
</dbReference>
<protein>
    <submittedName>
        <fullName evidence="1">Uncharacterized protein</fullName>
    </submittedName>
</protein>
<gene>
    <name evidence="1" type="ORF">HPB50_021656</name>
</gene>
<keyword evidence="2" id="KW-1185">Reference proteome</keyword>